<dbReference type="RefSeq" id="WP_108885014.1">
    <property type="nucleotide sequence ID" value="NZ_OMOJ01000001.1"/>
</dbReference>
<dbReference type="GO" id="GO:0022857">
    <property type="term" value="F:transmembrane transporter activity"/>
    <property type="evidence" value="ECO:0007669"/>
    <property type="project" value="InterPro"/>
</dbReference>
<reference evidence="9" key="1">
    <citation type="submission" date="2018-03" db="EMBL/GenBank/DDBJ databases">
        <authorList>
            <person name="Rodrigo-Torres L."/>
            <person name="Arahal R. D."/>
            <person name="Lucena T."/>
        </authorList>
    </citation>
    <scope>NUCLEOTIDE SEQUENCE [LARGE SCALE GENOMIC DNA]</scope>
    <source>
        <strain evidence="9">CECT 8871</strain>
    </source>
</reference>
<keyword evidence="3" id="KW-1003">Cell membrane</keyword>
<keyword evidence="5" id="KW-1133">Transmembrane helix</keyword>
<evidence type="ECO:0000256" key="6">
    <source>
        <dbReference type="ARBA" id="ARBA00023136"/>
    </source>
</evidence>
<dbReference type="GO" id="GO:0005886">
    <property type="term" value="C:plasma membrane"/>
    <property type="evidence" value="ECO:0007669"/>
    <property type="project" value="UniProtKB-SubCell"/>
</dbReference>
<keyword evidence="7" id="KW-0653">Protein transport</keyword>
<dbReference type="PANTHER" id="PTHR30558">
    <property type="entry name" value="EXBD MEMBRANE COMPONENT OF PMF-DRIVEN MACROMOLECULE IMPORT SYSTEM"/>
    <property type="match status" value="1"/>
</dbReference>
<protein>
    <recommendedName>
        <fullName evidence="10">Biopolymer transport protein ExbD</fullName>
    </recommendedName>
</protein>
<evidence type="ECO:0000256" key="7">
    <source>
        <dbReference type="RuleBase" id="RU003879"/>
    </source>
</evidence>
<sequence>MLLRPAPRRPMREQIVPMINVVFLLLIFFLLSAEIAPPDPVEVILPDAEAMDEARGNALYLAADGTLAFQDLRGEAAMTAALQGGVVELRADRNAEARALAQTLAKLTALGATDIRLVTGARR</sequence>
<evidence type="ECO:0000256" key="2">
    <source>
        <dbReference type="ARBA" id="ARBA00005811"/>
    </source>
</evidence>
<organism evidence="8 9">
    <name type="scientific">Pseudoprimorskyibacter insulae</name>
    <dbReference type="NCBI Taxonomy" id="1695997"/>
    <lineage>
        <taxon>Bacteria</taxon>
        <taxon>Pseudomonadati</taxon>
        <taxon>Pseudomonadota</taxon>
        <taxon>Alphaproteobacteria</taxon>
        <taxon>Rhodobacterales</taxon>
        <taxon>Paracoccaceae</taxon>
        <taxon>Pseudoprimorskyibacter</taxon>
    </lineage>
</organism>
<comment type="subcellular location">
    <subcellularLocation>
        <location evidence="1">Cell membrane</location>
        <topology evidence="1">Single-pass membrane protein</topology>
    </subcellularLocation>
    <subcellularLocation>
        <location evidence="7">Cell membrane</location>
        <topology evidence="7">Single-pass type II membrane protein</topology>
    </subcellularLocation>
</comment>
<evidence type="ECO:0000256" key="3">
    <source>
        <dbReference type="ARBA" id="ARBA00022475"/>
    </source>
</evidence>
<accession>A0A2R8AQI9</accession>
<dbReference type="OrthoDB" id="8479787at2"/>
<evidence type="ECO:0008006" key="10">
    <source>
        <dbReference type="Google" id="ProtNLM"/>
    </source>
</evidence>
<comment type="similarity">
    <text evidence="2 7">Belongs to the ExbD/TolR family.</text>
</comment>
<evidence type="ECO:0000313" key="9">
    <source>
        <dbReference type="Proteomes" id="UP000244904"/>
    </source>
</evidence>
<evidence type="ECO:0000256" key="4">
    <source>
        <dbReference type="ARBA" id="ARBA00022692"/>
    </source>
</evidence>
<keyword evidence="6" id="KW-0472">Membrane</keyword>
<keyword evidence="9" id="KW-1185">Reference proteome</keyword>
<dbReference type="EMBL" id="OMOJ01000001">
    <property type="protein sequence ID" value="SPF78368.1"/>
    <property type="molecule type" value="Genomic_DNA"/>
</dbReference>
<dbReference type="InterPro" id="IPR003400">
    <property type="entry name" value="ExbD"/>
</dbReference>
<gene>
    <name evidence="8" type="ORF">PRI8871_00967</name>
</gene>
<dbReference type="Pfam" id="PF02472">
    <property type="entry name" value="ExbD"/>
    <property type="match status" value="1"/>
</dbReference>
<proteinExistence type="inferred from homology"/>
<name>A0A2R8AQI9_9RHOB</name>
<dbReference type="Proteomes" id="UP000244904">
    <property type="component" value="Unassembled WGS sequence"/>
</dbReference>
<evidence type="ECO:0000256" key="5">
    <source>
        <dbReference type="ARBA" id="ARBA00022989"/>
    </source>
</evidence>
<dbReference type="GO" id="GO:0015031">
    <property type="term" value="P:protein transport"/>
    <property type="evidence" value="ECO:0007669"/>
    <property type="project" value="UniProtKB-KW"/>
</dbReference>
<keyword evidence="4 7" id="KW-0812">Transmembrane</keyword>
<evidence type="ECO:0000313" key="8">
    <source>
        <dbReference type="EMBL" id="SPF78368.1"/>
    </source>
</evidence>
<dbReference type="AlphaFoldDB" id="A0A2R8AQI9"/>
<evidence type="ECO:0000256" key="1">
    <source>
        <dbReference type="ARBA" id="ARBA00004162"/>
    </source>
</evidence>
<keyword evidence="7" id="KW-0813">Transport</keyword>